<dbReference type="EMBL" id="MVHF01000001">
    <property type="protein sequence ID" value="ORA40144.1"/>
    <property type="molecule type" value="Genomic_DNA"/>
</dbReference>
<name>A0A1X0BCX4_9MYCO</name>
<accession>A0A1X0BCX4</accession>
<comment type="caution">
    <text evidence="1">The sequence shown here is derived from an EMBL/GenBank/DDBJ whole genome shotgun (WGS) entry which is preliminary data.</text>
</comment>
<evidence type="ECO:0000313" key="2">
    <source>
        <dbReference type="Proteomes" id="UP000192448"/>
    </source>
</evidence>
<dbReference type="RefSeq" id="WP_083160068.1">
    <property type="nucleotide sequence ID" value="NZ_MVHF01000001.1"/>
</dbReference>
<evidence type="ECO:0000313" key="1">
    <source>
        <dbReference type="EMBL" id="ORA40144.1"/>
    </source>
</evidence>
<reference evidence="1 2" key="1">
    <citation type="submission" date="2017-02" db="EMBL/GenBank/DDBJ databases">
        <title>The new phylogeny of genus Mycobacterium.</title>
        <authorList>
            <person name="Tortoli E."/>
            <person name="Trovato A."/>
            <person name="Cirillo D.M."/>
        </authorList>
    </citation>
    <scope>NUCLEOTIDE SEQUENCE [LARGE SCALE GENOMIC DNA]</scope>
    <source>
        <strain evidence="1 2">RW6</strain>
    </source>
</reference>
<protein>
    <submittedName>
        <fullName evidence="1">Uncharacterized protein</fullName>
    </submittedName>
</protein>
<sequence length="248" mass="27091">MIQRRTLVRPDPESAAEHLRLPSGHDERVAGFGVMGLPFASGHYLAFRDFPVSSFAPSYRSVWHRDPDGVWTFYATTPGAQSCSRYFSSATPIAPVQCDIRSSWVTPWSLQISIAGLLDWRVDIHSTTATRLASAIGSALPASAWRSAATLAAMSRAVGPLLGMGRVQLGGTLPNGQWYRITPKKVWAVSNSRATLHGRELGAPRPLAEQASLGDFRLPQRGICVVGHGCFETLDVGRHRCDRLQLSR</sequence>
<dbReference type="AlphaFoldDB" id="A0A1X0BCX4"/>
<gene>
    <name evidence="1" type="ORF">BST13_01290</name>
</gene>
<dbReference type="Proteomes" id="UP000192448">
    <property type="component" value="Unassembled WGS sequence"/>
</dbReference>
<dbReference type="OrthoDB" id="4923808at2"/>
<dbReference type="STRING" id="1927124.BST13_01290"/>
<organism evidence="1 2">
    <name type="scientific">Mycobacterium aquaticum</name>
    <dbReference type="NCBI Taxonomy" id="1927124"/>
    <lineage>
        <taxon>Bacteria</taxon>
        <taxon>Bacillati</taxon>
        <taxon>Actinomycetota</taxon>
        <taxon>Actinomycetes</taxon>
        <taxon>Mycobacteriales</taxon>
        <taxon>Mycobacteriaceae</taxon>
        <taxon>Mycobacterium</taxon>
    </lineage>
</organism>
<keyword evidence="2" id="KW-1185">Reference proteome</keyword>
<proteinExistence type="predicted"/>